<dbReference type="InterPro" id="IPR003599">
    <property type="entry name" value="Ig_sub"/>
</dbReference>
<feature type="domain" description="Ig-like" evidence="5">
    <location>
        <begin position="1005"/>
        <end position="1042"/>
    </location>
</feature>
<feature type="domain" description="Ig-like" evidence="5">
    <location>
        <begin position="144"/>
        <end position="245"/>
    </location>
</feature>
<organism evidence="6">
    <name type="scientific">Xenopus tropicalis</name>
    <name type="common">Western clawed frog</name>
    <name type="synonym">Silurana tropicalis</name>
    <dbReference type="NCBI Taxonomy" id="8364"/>
    <lineage>
        <taxon>Eukaryota</taxon>
        <taxon>Metazoa</taxon>
        <taxon>Chordata</taxon>
        <taxon>Craniata</taxon>
        <taxon>Vertebrata</taxon>
        <taxon>Euteleostomi</taxon>
        <taxon>Amphibia</taxon>
        <taxon>Batrachia</taxon>
        <taxon>Anura</taxon>
        <taxon>Pipoidea</taxon>
        <taxon>Pipidae</taxon>
        <taxon>Xenopodinae</taxon>
        <taxon>Xenopus</taxon>
        <taxon>Silurana</taxon>
    </lineage>
</organism>
<feature type="domain" description="Ig-like" evidence="5">
    <location>
        <begin position="780"/>
        <end position="873"/>
    </location>
</feature>
<dbReference type="Pfam" id="PF07654">
    <property type="entry name" value="C1-set"/>
    <property type="match status" value="4"/>
</dbReference>
<dbReference type="Ensembl" id="ENSXETT00000124580">
    <property type="protein sequence ID" value="ENSXETP00000108942"/>
    <property type="gene ID" value="ENSXETG00000022477"/>
</dbReference>
<sequence length="1098" mass="121975">MGFPGVQGGPPNLLWILLMCLPLPGTDALGITMGGSLVNALRAHDVFIPCTITGYSELDLTKLSVTWTLSNKAATNQLVYKFLSQSPQPTRPGSYISTPDLITGNAGLHLPRVQFTDEGEYTCTVFYTPDKAVGESALQVSVQPTGTLAPPHVVVETGAERTVTCEANGFYPKDITIQWVKYLSDSQCLPLNKGTCTGDQIENKDGTFNVSSHLTINPSLEEDGDQYSCVISHRSLEKEEKLNFTLTVTRQEDKTSAVIGTIISTLVVAFAVALAIAGYVTFIKKQPPKLSPITGAEHLVHMNEATLSCQISEFRPKPIRITLCLQRNGGEVMEIYSWDSEAQTGSAAPVAHPRDEQRVVIAPEREGLMGNGNVQYLPPAQRALRVEMVPVITTSKSRISNCQCTIRITPDIEEDDGAELTVRVTHSALRGPISVSCRLEVRGVKPKLSKIVFPLRILHEEPVTLTCPINGFKPKPLSVTWLKVDPLGQETELLSWDRGTTDICDPQYSHQLAENERKWEKEEDDDRINYFLSNVTLLPTVRGDHGAQYVCRTHHYATGERAEKRMEMQVLAAPELGPIQKSPEILYVGEEMTLSCRIHSFHPEILGVCWYKGDELLASSTDQAHRGANHLLDCTSRATYRPSVRDIGKSFRCEVSHESLQHPKCVSWELKHLISEPRVSAIKCHPEAPECNQPATLSCAIENYYPKDLKIRWYRGLEVISSHNDTETKEDPPGSGLFSKMTEIHLTPTLSDHGTEFHMEIIHNMKITKKTFCLQFKGFPEVKDITCNKYPPKYGEALTLSCEVIGCSARDITAEWREGNNPIRGQMRAEPQTDRDSVTFLLTLTPTAEHYGKLLTCLIKHKDLPQPIKKNISLKLPDVPPTLSEITASPGEPIINRETTLSVTISGFSQKNLQVRWYNSFMPLTANIQTTEPRIGGDRLYCCTSSVTYTPKTSDTGMSIRCEVIANRETRERRYQLPIASGDEGDGRNQPKAASGDQLDGRNQPEIGEIECVTPPSPREGEAVTLQCIIRGQDVEHGDFSWSDGMFPIDESQIDNSNLPDGSGCISRVTFTPDDGQIRFEATFNLVTTERTYQLPWV</sequence>
<keyword evidence="3" id="KW-1133">Transmembrane helix</keyword>
<feature type="signal peptide" evidence="4">
    <location>
        <begin position="1"/>
        <end position="28"/>
    </location>
</feature>
<dbReference type="SMART" id="SM00407">
    <property type="entry name" value="IGc1"/>
    <property type="match status" value="3"/>
</dbReference>
<dbReference type="PANTHER" id="PTHR23411">
    <property type="entry name" value="TAPASIN"/>
    <property type="match status" value="1"/>
</dbReference>
<feature type="domain" description="Ig-like" evidence="5">
    <location>
        <begin position="11"/>
        <end position="141"/>
    </location>
</feature>
<gene>
    <name evidence="6" type="primary">XB5846708 [provisional]</name>
</gene>
<evidence type="ECO:0000259" key="5">
    <source>
        <dbReference type="PROSITE" id="PS50835"/>
    </source>
</evidence>
<reference evidence="6" key="1">
    <citation type="journal article" date="2010" name="Science">
        <title>The genome of the Western clawed frog Xenopus tropicalis.</title>
        <authorList>
            <person name="Hellsten U."/>
            <person name="Harland R.M."/>
            <person name="Gilchrist M.J."/>
            <person name="Hendrix D."/>
            <person name="Jurka J."/>
            <person name="Kapitonov V."/>
            <person name="Ovcharenko I."/>
            <person name="Putnam N.H."/>
            <person name="Shu S."/>
            <person name="Taher L."/>
            <person name="Blitz I.L."/>
            <person name="Blumberg B."/>
            <person name="Dichmann D.S."/>
            <person name="Dubchak I."/>
            <person name="Amaya E."/>
            <person name="Detter J.C."/>
            <person name="Fletcher R."/>
            <person name="Gerhard D.S."/>
            <person name="Goodstein D."/>
            <person name="Graves T."/>
            <person name="Grigoriev I.V."/>
            <person name="Grimwood J."/>
            <person name="Kawashima T."/>
            <person name="Lindquist E."/>
            <person name="Lucas S.M."/>
            <person name="Mead P.E."/>
            <person name="Mitros T."/>
            <person name="Ogino H."/>
            <person name="Ohta Y."/>
            <person name="Poliakov A.V."/>
            <person name="Pollet N."/>
            <person name="Robert J."/>
            <person name="Salamov A."/>
            <person name="Sater A.K."/>
            <person name="Schmutz J."/>
            <person name="Terry A."/>
            <person name="Vize P.D."/>
            <person name="Warren W.C."/>
            <person name="Wells D."/>
            <person name="Wills A."/>
            <person name="Wilson R.K."/>
            <person name="Zimmerman L.B."/>
            <person name="Zorn A.M."/>
            <person name="Grainger R."/>
            <person name="Grammer T."/>
            <person name="Khokha M.K."/>
            <person name="Richardson P.M."/>
            <person name="Rokhsar D.S."/>
        </authorList>
    </citation>
    <scope>NUCLEOTIDE SEQUENCE [LARGE SCALE GENOMIC DNA]</scope>
    <source>
        <strain evidence="6">Nigerian</strain>
    </source>
</reference>
<protein>
    <submittedName>
        <fullName evidence="6">Uncharacterized XB5846708</fullName>
    </submittedName>
</protein>
<dbReference type="SMART" id="SM00409">
    <property type="entry name" value="IG"/>
    <property type="match status" value="3"/>
</dbReference>
<feature type="domain" description="Ig-like" evidence="5">
    <location>
        <begin position="446"/>
        <end position="567"/>
    </location>
</feature>
<proteinExistence type="predicted"/>
<dbReference type="InterPro" id="IPR013783">
    <property type="entry name" value="Ig-like_fold"/>
</dbReference>
<dbReference type="InterPro" id="IPR003597">
    <property type="entry name" value="Ig_C1-set"/>
</dbReference>
<feature type="domain" description="Ig-like" evidence="5">
    <location>
        <begin position="877"/>
        <end position="978"/>
    </location>
</feature>
<dbReference type="InterPro" id="IPR050380">
    <property type="entry name" value="Immune_Resp_Modulators"/>
</dbReference>
<dbReference type="GeneTree" id="ENSGT00940000156093"/>
<dbReference type="Xenbase" id="XB-GENE-5846709">
    <property type="gene designation" value="XB5846708 [provisional]"/>
</dbReference>
<keyword evidence="3" id="KW-0472">Membrane</keyword>
<evidence type="ECO:0000256" key="3">
    <source>
        <dbReference type="SAM" id="Phobius"/>
    </source>
</evidence>
<dbReference type="AlphaFoldDB" id="A0A803JLT6"/>
<evidence type="ECO:0000256" key="1">
    <source>
        <dbReference type="ARBA" id="ARBA00023319"/>
    </source>
</evidence>
<feature type="domain" description="Ig-like" evidence="5">
    <location>
        <begin position="677"/>
        <end position="715"/>
    </location>
</feature>
<dbReference type="Bgee" id="ENSXETG00000022477">
    <property type="expression patterns" value="Expressed in skeletal muscle tissue and 12 other cell types or tissues"/>
</dbReference>
<keyword evidence="1" id="KW-0393">Immunoglobulin domain</keyword>
<dbReference type="CDD" id="cd00098">
    <property type="entry name" value="IgC1"/>
    <property type="match status" value="2"/>
</dbReference>
<dbReference type="SUPFAM" id="SSF48726">
    <property type="entry name" value="Immunoglobulin"/>
    <property type="match status" value="8"/>
</dbReference>
<feature type="transmembrane region" description="Helical" evidence="3">
    <location>
        <begin position="257"/>
        <end position="282"/>
    </location>
</feature>
<dbReference type="Gene3D" id="2.60.40.10">
    <property type="entry name" value="Immunoglobulins"/>
    <property type="match status" value="8"/>
</dbReference>
<dbReference type="PROSITE" id="PS50835">
    <property type="entry name" value="IG_LIKE"/>
    <property type="match status" value="8"/>
</dbReference>
<evidence type="ECO:0000256" key="4">
    <source>
        <dbReference type="SAM" id="SignalP"/>
    </source>
</evidence>
<dbReference type="InterPro" id="IPR036179">
    <property type="entry name" value="Ig-like_dom_sf"/>
</dbReference>
<reference evidence="6" key="2">
    <citation type="submission" date="2021-03" db="UniProtKB">
        <authorList>
            <consortium name="Ensembl"/>
        </authorList>
    </citation>
    <scope>IDENTIFICATION</scope>
</reference>
<evidence type="ECO:0000256" key="2">
    <source>
        <dbReference type="SAM" id="MobiDB-lite"/>
    </source>
</evidence>
<dbReference type="InterPro" id="IPR003006">
    <property type="entry name" value="Ig/MHC_CS"/>
</dbReference>
<feature type="chain" id="PRO_5031032246" evidence="4">
    <location>
        <begin position="29"/>
        <end position="1098"/>
    </location>
</feature>
<keyword evidence="4" id="KW-0732">Signal</keyword>
<keyword evidence="3" id="KW-0812">Transmembrane</keyword>
<feature type="domain" description="Ig-like" evidence="5">
    <location>
        <begin position="574"/>
        <end position="667"/>
    </location>
</feature>
<evidence type="ECO:0000313" key="6">
    <source>
        <dbReference type="Ensembl" id="ENSXETP00000108942"/>
    </source>
</evidence>
<name>A0A803JLT6_XENTR</name>
<feature type="region of interest" description="Disordered" evidence="2">
    <location>
        <begin position="973"/>
        <end position="1005"/>
    </location>
</feature>
<dbReference type="Pfam" id="PF07686">
    <property type="entry name" value="V-set"/>
    <property type="match status" value="1"/>
</dbReference>
<dbReference type="PROSITE" id="PS00290">
    <property type="entry name" value="IG_MHC"/>
    <property type="match status" value="1"/>
</dbReference>
<accession>A0A803JLT6</accession>
<dbReference type="InterPro" id="IPR007110">
    <property type="entry name" value="Ig-like_dom"/>
</dbReference>
<dbReference type="InterPro" id="IPR013106">
    <property type="entry name" value="Ig_V-set"/>
</dbReference>